<accession>A0A8S1AXK5</accession>
<comment type="caution">
    <text evidence="2">The sequence shown here is derived from an EMBL/GenBank/DDBJ whole genome shotgun (WGS) entry which is preliminary data.</text>
</comment>
<evidence type="ECO:0000256" key="1">
    <source>
        <dbReference type="SAM" id="MobiDB-lite"/>
    </source>
</evidence>
<feature type="compositionally biased region" description="Basic and acidic residues" evidence="1">
    <location>
        <begin position="25"/>
        <end position="35"/>
    </location>
</feature>
<dbReference type="AlphaFoldDB" id="A0A8S1AXK5"/>
<gene>
    <name evidence="2" type="ORF">APLA_LOCUS13024</name>
</gene>
<organism evidence="2 3">
    <name type="scientific">Arctia plantaginis</name>
    <name type="common">Wood tiger moth</name>
    <name type="synonym">Phalaena plantaginis</name>
    <dbReference type="NCBI Taxonomy" id="874455"/>
    <lineage>
        <taxon>Eukaryota</taxon>
        <taxon>Metazoa</taxon>
        <taxon>Ecdysozoa</taxon>
        <taxon>Arthropoda</taxon>
        <taxon>Hexapoda</taxon>
        <taxon>Insecta</taxon>
        <taxon>Pterygota</taxon>
        <taxon>Neoptera</taxon>
        <taxon>Endopterygota</taxon>
        <taxon>Lepidoptera</taxon>
        <taxon>Glossata</taxon>
        <taxon>Ditrysia</taxon>
        <taxon>Noctuoidea</taxon>
        <taxon>Erebidae</taxon>
        <taxon>Arctiinae</taxon>
        <taxon>Arctia</taxon>
    </lineage>
</organism>
<feature type="region of interest" description="Disordered" evidence="1">
    <location>
        <begin position="25"/>
        <end position="53"/>
    </location>
</feature>
<dbReference type="OrthoDB" id="10059918at2759"/>
<dbReference type="EMBL" id="CADEBD010000347">
    <property type="protein sequence ID" value="CAB3250207.1"/>
    <property type="molecule type" value="Genomic_DNA"/>
</dbReference>
<evidence type="ECO:0000313" key="3">
    <source>
        <dbReference type="Proteomes" id="UP000494256"/>
    </source>
</evidence>
<name>A0A8S1AXK5_ARCPL</name>
<sequence length="87" mass="9617">MLHRVNPIKPLLQSHTKLYVYNADKEPPEEHRAEVKAPTLGAGGRGAEIKPSAQDEAALKRERIYEGVLVLAGVRPLARTTRVVIKP</sequence>
<proteinExistence type="predicted"/>
<reference evidence="2 3" key="1">
    <citation type="submission" date="2020-04" db="EMBL/GenBank/DDBJ databases">
        <authorList>
            <person name="Wallbank WR R."/>
            <person name="Pardo Diaz C."/>
            <person name="Kozak K."/>
            <person name="Martin S."/>
            <person name="Jiggins C."/>
            <person name="Moest M."/>
            <person name="Warren A I."/>
            <person name="Byers J.R.P. K."/>
            <person name="Montejo-Kovacevich G."/>
            <person name="Yen C E."/>
        </authorList>
    </citation>
    <scope>NUCLEOTIDE SEQUENCE [LARGE SCALE GENOMIC DNA]</scope>
</reference>
<evidence type="ECO:0000313" key="2">
    <source>
        <dbReference type="EMBL" id="CAB3250207.1"/>
    </source>
</evidence>
<protein>
    <submittedName>
        <fullName evidence="2">Uncharacterized protein</fullName>
    </submittedName>
</protein>
<dbReference type="Proteomes" id="UP000494256">
    <property type="component" value="Unassembled WGS sequence"/>
</dbReference>